<protein>
    <submittedName>
        <fullName evidence="1">Uncharacterized protein</fullName>
    </submittedName>
</protein>
<gene>
    <name evidence="1" type="ORF">S03H2_70306</name>
</gene>
<dbReference type="EMBL" id="BARU01046688">
    <property type="protein sequence ID" value="GAH92567.1"/>
    <property type="molecule type" value="Genomic_DNA"/>
</dbReference>
<name>X1JF15_9ZZZZ</name>
<sequence length="29" mass="3180">SAPESKAKSDDLAILRMKPCFSTIMIVKV</sequence>
<accession>X1JF15</accession>
<reference evidence="1" key="1">
    <citation type="journal article" date="2014" name="Front. Microbiol.">
        <title>High frequency of phylogenetically diverse reductive dehalogenase-homologous genes in deep subseafloor sedimentary metagenomes.</title>
        <authorList>
            <person name="Kawai M."/>
            <person name="Futagami T."/>
            <person name="Toyoda A."/>
            <person name="Takaki Y."/>
            <person name="Nishi S."/>
            <person name="Hori S."/>
            <person name="Arai W."/>
            <person name="Tsubouchi T."/>
            <person name="Morono Y."/>
            <person name="Uchiyama I."/>
            <person name="Ito T."/>
            <person name="Fujiyama A."/>
            <person name="Inagaki F."/>
            <person name="Takami H."/>
        </authorList>
    </citation>
    <scope>NUCLEOTIDE SEQUENCE</scope>
    <source>
        <strain evidence="1">Expedition CK06-06</strain>
    </source>
</reference>
<dbReference type="AlphaFoldDB" id="X1JF15"/>
<feature type="non-terminal residue" evidence="1">
    <location>
        <position position="1"/>
    </location>
</feature>
<proteinExistence type="predicted"/>
<comment type="caution">
    <text evidence="1">The sequence shown here is derived from an EMBL/GenBank/DDBJ whole genome shotgun (WGS) entry which is preliminary data.</text>
</comment>
<organism evidence="1">
    <name type="scientific">marine sediment metagenome</name>
    <dbReference type="NCBI Taxonomy" id="412755"/>
    <lineage>
        <taxon>unclassified sequences</taxon>
        <taxon>metagenomes</taxon>
        <taxon>ecological metagenomes</taxon>
    </lineage>
</organism>
<evidence type="ECO:0000313" key="1">
    <source>
        <dbReference type="EMBL" id="GAH92567.1"/>
    </source>
</evidence>